<feature type="region of interest" description="Disordered" evidence="1">
    <location>
        <begin position="1"/>
        <end position="24"/>
    </location>
</feature>
<dbReference type="EMBL" id="VFMO01000001">
    <property type="protein sequence ID" value="TQJ14332.1"/>
    <property type="molecule type" value="Genomic_DNA"/>
</dbReference>
<proteinExistence type="predicted"/>
<dbReference type="Gene3D" id="1.20.144.10">
    <property type="entry name" value="Phosphatidic acid phosphatase type 2/haloperoxidase"/>
    <property type="match status" value="2"/>
</dbReference>
<protein>
    <submittedName>
        <fullName evidence="4">Undecaprenyl-diphosphatase</fullName>
    </submittedName>
</protein>
<keyword evidence="2" id="KW-0812">Transmembrane</keyword>
<dbReference type="PANTHER" id="PTHR14969:SF13">
    <property type="entry name" value="AT30094P"/>
    <property type="match status" value="1"/>
</dbReference>
<keyword evidence="2" id="KW-0472">Membrane</keyword>
<dbReference type="SUPFAM" id="SSF48317">
    <property type="entry name" value="Acid phosphatase/Vanadium-dependent haloperoxidase"/>
    <property type="match status" value="1"/>
</dbReference>
<name>A0A542EG59_9MICO</name>
<dbReference type="InterPro" id="IPR036938">
    <property type="entry name" value="PAP2/HPO_sf"/>
</dbReference>
<accession>A0A542EG59</accession>
<feature type="transmembrane region" description="Helical" evidence="2">
    <location>
        <begin position="159"/>
        <end position="179"/>
    </location>
</feature>
<evidence type="ECO:0000256" key="1">
    <source>
        <dbReference type="SAM" id="MobiDB-lite"/>
    </source>
</evidence>
<feature type="transmembrane region" description="Helical" evidence="2">
    <location>
        <begin position="226"/>
        <end position="245"/>
    </location>
</feature>
<dbReference type="SMART" id="SM00014">
    <property type="entry name" value="acidPPc"/>
    <property type="match status" value="1"/>
</dbReference>
<organism evidence="4 5">
    <name type="scientific">Yimella lutea</name>
    <dbReference type="NCBI Taxonomy" id="587872"/>
    <lineage>
        <taxon>Bacteria</taxon>
        <taxon>Bacillati</taxon>
        <taxon>Actinomycetota</taxon>
        <taxon>Actinomycetes</taxon>
        <taxon>Micrococcales</taxon>
        <taxon>Dermacoccaceae</taxon>
        <taxon>Yimella</taxon>
    </lineage>
</organism>
<dbReference type="InterPro" id="IPR000326">
    <property type="entry name" value="PAP2/HPO"/>
</dbReference>
<evidence type="ECO:0000313" key="4">
    <source>
        <dbReference type="EMBL" id="TQJ14332.1"/>
    </source>
</evidence>
<evidence type="ECO:0000259" key="3">
    <source>
        <dbReference type="SMART" id="SM00014"/>
    </source>
</evidence>
<evidence type="ECO:0000256" key="2">
    <source>
        <dbReference type="SAM" id="Phobius"/>
    </source>
</evidence>
<feature type="transmembrane region" description="Helical" evidence="2">
    <location>
        <begin position="199"/>
        <end position="219"/>
    </location>
</feature>
<keyword evidence="5" id="KW-1185">Reference proteome</keyword>
<gene>
    <name evidence="4" type="ORF">FB459_1784</name>
</gene>
<feature type="transmembrane region" description="Helical" evidence="2">
    <location>
        <begin position="135"/>
        <end position="152"/>
    </location>
</feature>
<feature type="transmembrane region" description="Helical" evidence="2">
    <location>
        <begin position="66"/>
        <end position="89"/>
    </location>
</feature>
<dbReference type="PANTHER" id="PTHR14969">
    <property type="entry name" value="SPHINGOSINE-1-PHOSPHATE PHOSPHOHYDROLASE"/>
    <property type="match status" value="1"/>
</dbReference>
<dbReference type="CDD" id="cd03392">
    <property type="entry name" value="PAP2_like_2"/>
    <property type="match status" value="1"/>
</dbReference>
<feature type="domain" description="Phosphatidic acid phosphatase type 2/haloperoxidase" evidence="3">
    <location>
        <begin position="158"/>
        <end position="272"/>
    </location>
</feature>
<dbReference type="Pfam" id="PF01569">
    <property type="entry name" value="PAP2"/>
    <property type="match status" value="1"/>
</dbReference>
<keyword evidence="2" id="KW-1133">Transmembrane helix</keyword>
<evidence type="ECO:0000313" key="5">
    <source>
        <dbReference type="Proteomes" id="UP000320806"/>
    </source>
</evidence>
<sequence length="310" mass="33602">MDGMPEPADATPGPETESGARTAFPRAVESIGSRDLGRWTTWLGRLLLRAFRWLERTIRRYSADGSLSLAALITAALGVLLLGASQAIAAQVYDNVLDHNGVAGWDRPVLDRMVSWRSPGADAAVTHFTDIGGKVGGPILGVVLTALLCLLWRRRTPAVLMGIAMTGSLLVTVLGKEATARLRPPTQLAVPPFESSPSFPSGHTLNMTVMMGIAAYVLLVWSHRTWARVATVLLTAAMTITMGLSRVYLGHHWLTDVIAAWFLGIGWVVAVVTVHRLTITVRRTRADHIAGRRELFEVAGVRPPEDEPSH</sequence>
<comment type="caution">
    <text evidence="4">The sequence shown here is derived from an EMBL/GenBank/DDBJ whole genome shotgun (WGS) entry which is preliminary data.</text>
</comment>
<dbReference type="Proteomes" id="UP000320806">
    <property type="component" value="Unassembled WGS sequence"/>
</dbReference>
<feature type="transmembrane region" description="Helical" evidence="2">
    <location>
        <begin position="257"/>
        <end position="275"/>
    </location>
</feature>
<reference evidence="4 5" key="1">
    <citation type="submission" date="2019-06" db="EMBL/GenBank/DDBJ databases">
        <title>Sequencing the genomes of 1000 actinobacteria strains.</title>
        <authorList>
            <person name="Klenk H.-P."/>
        </authorList>
    </citation>
    <scope>NUCLEOTIDE SEQUENCE [LARGE SCALE GENOMIC DNA]</scope>
    <source>
        <strain evidence="4 5">DSM 19828</strain>
    </source>
</reference>
<dbReference type="AlphaFoldDB" id="A0A542EG59"/>